<accession>A0A6C2U0E8</accession>
<evidence type="ECO:0000259" key="6">
    <source>
        <dbReference type="Pfam" id="PF17167"/>
    </source>
</evidence>
<dbReference type="SUPFAM" id="SSF74650">
    <property type="entry name" value="Galactose mutarotase-like"/>
    <property type="match status" value="2"/>
</dbReference>
<dbReference type="GO" id="GO:0016757">
    <property type="term" value="F:glycosyltransferase activity"/>
    <property type="evidence" value="ECO:0007669"/>
    <property type="project" value="UniProtKB-KW"/>
</dbReference>
<keyword evidence="3" id="KW-0472">Membrane</keyword>
<feature type="transmembrane region" description="Helical" evidence="3">
    <location>
        <begin position="331"/>
        <end position="349"/>
    </location>
</feature>
<gene>
    <name evidence="7" type="primary">cbpA_1</name>
    <name evidence="7" type="ORF">PDESU_01625</name>
</gene>
<organism evidence="7 8">
    <name type="scientific">Pontiella desulfatans</name>
    <dbReference type="NCBI Taxonomy" id="2750659"/>
    <lineage>
        <taxon>Bacteria</taxon>
        <taxon>Pseudomonadati</taxon>
        <taxon>Kiritimatiellota</taxon>
        <taxon>Kiritimatiellia</taxon>
        <taxon>Kiritimatiellales</taxon>
        <taxon>Pontiellaceae</taxon>
        <taxon>Pontiella</taxon>
    </lineage>
</organism>
<feature type="transmembrane region" description="Helical" evidence="3">
    <location>
        <begin position="162"/>
        <end position="182"/>
    </location>
</feature>
<feature type="transmembrane region" description="Helical" evidence="3">
    <location>
        <begin position="393"/>
        <end position="420"/>
    </location>
</feature>
<keyword evidence="3" id="KW-1133">Transmembrane helix</keyword>
<feature type="transmembrane region" description="Helical" evidence="3">
    <location>
        <begin position="567"/>
        <end position="586"/>
    </location>
</feature>
<evidence type="ECO:0000313" key="8">
    <source>
        <dbReference type="Proteomes" id="UP000366872"/>
    </source>
</evidence>
<keyword evidence="8" id="KW-1185">Reference proteome</keyword>
<feature type="transmembrane region" description="Helical" evidence="3">
    <location>
        <begin position="304"/>
        <end position="325"/>
    </location>
</feature>
<feature type="transmembrane region" description="Helical" evidence="3">
    <location>
        <begin position="855"/>
        <end position="873"/>
    </location>
</feature>
<feature type="chain" id="PRO_5025618599" evidence="4">
    <location>
        <begin position="21"/>
        <end position="1939"/>
    </location>
</feature>
<dbReference type="SUPFAM" id="SSF48208">
    <property type="entry name" value="Six-hairpin glycosidases"/>
    <property type="match status" value="1"/>
</dbReference>
<feature type="transmembrane region" description="Helical" evidence="3">
    <location>
        <begin position="535"/>
        <end position="555"/>
    </location>
</feature>
<dbReference type="PANTHER" id="PTHR37469:SF2">
    <property type="entry name" value="CELLOBIONIC ACID PHOSPHORYLASE"/>
    <property type="match status" value="1"/>
</dbReference>
<keyword evidence="3" id="KW-0812">Transmembrane</keyword>
<dbReference type="Pfam" id="PF06165">
    <property type="entry name" value="GH94_b-supersand"/>
    <property type="match status" value="2"/>
</dbReference>
<protein>
    <submittedName>
        <fullName evidence="7">Cellobiose phosphorylase</fullName>
    </submittedName>
</protein>
<keyword evidence="2" id="KW-0808">Transferase</keyword>
<reference evidence="7 8" key="1">
    <citation type="submission" date="2019-04" db="EMBL/GenBank/DDBJ databases">
        <authorList>
            <person name="Van Vliet M D."/>
        </authorList>
    </citation>
    <scope>NUCLEOTIDE SEQUENCE [LARGE SCALE GENOMIC DNA]</scope>
    <source>
        <strain evidence="7 8">F1</strain>
    </source>
</reference>
<feature type="transmembrane region" description="Helical" evidence="3">
    <location>
        <begin position="361"/>
        <end position="381"/>
    </location>
</feature>
<dbReference type="RefSeq" id="WP_136078685.1">
    <property type="nucleotide sequence ID" value="NZ_CAAHFG010000001.1"/>
</dbReference>
<feature type="transmembrane region" description="Helical" evidence="3">
    <location>
        <begin position="217"/>
        <end position="234"/>
    </location>
</feature>
<sequence>MNWVKQIVLLSFMMAGSALAAPFTWNDAAECGAFNMGDASVEAQGSVLEYRIAGNDMAGIWTKDYPAELAAGGADQIECLISGESGNVATRIELKGSAGIQTLDIPLNETSKVQIDWSVVGELSEVVLLVQRVGGADPALGTLDVEIGFTTMSSFEKLNSSLLGKMAGVLLVSLLAIAVAFIPVKPLRGFVRDVALGLATTLIFAVVLGIFRQVCVPLCFSVAGVAIGALLKAAQVGKSLTKGEAFRNALFSGLLAAMASSGSVWQAPSSLLSFFQLSAFGAALFSAVYFIANAYRLSAFGKHLGMIGACVITVTPFAFGLLLAVQTAGSIWMKALLIFAFAEFIANAAQLITRQKSLSDIRVHGLLAVLSVAVTLAPKVADLGSLSMPEAVAPFAAVAATMLSQAPLWGIVFLLTGMILDAIRGGAPAFESALPTAKSGVVKGAVFSGVLMGLLQLIAFVGSLGLIGTSISFVLVGAIIFPLAKTIVETFDGSQSFFGRALNAYKDPVLYIRGVVVGLAFAVGLQIDFASLPTATRIGLGALFGFAAFGGVSLARDIVYGFKSPRYYLVEGGLGAFIGAGLGFYFDASQLPIIGTKFELYTSFGMEPGEIVRRCHELRTTAPNEFTALISRWGHISLSPAAGGAKILFNEALMGVIGWGIAAPLFAINKAFLAAILNKDASTIKRIATRDGVAELVDGTVHVLRWGLWMAPIIFTFLRPMAEATWYNQDGLIRTVFASVNSILMDAEGFTAWSLTVFSWIIGFAWFQVLIWIDHMGLRVATLVNLSFLGMDKLDERCATFVGKDATARFIPEGVKRFTTWAPLLIPFYLPEGDEWNQVFENGLALQDSAGQFPFGWLSIFVIFIGATIVFVFRSSKRKRGEEQLEKTLRLSNNTYSVELKKSGELNSILTTKGYGLTRPAFENVEPAGRILYVVDADAKQGWPILGNFPEELFTPSVYTQEGDVITVVNESNDVRSTVKITLPNKEDAVELWDINIEDLSGKKRNLKVVPYLEWMIQNAGTDRNHSQYNRLYPEMSYHTDMNAILALHRYTKVHGILASSVKPEGILSGRIDFIGRAGSVWNPRVFQTLEFQPALNMDAYPSFDPIGAMLIDANQPLKILVGCCETKQTAADWIGTHLKPSVDTSLANTKQPERFPLIGHGEILPGTPDEYTEYLDDGNTLRVKTPFTPRPFDHEMSNSLGHVVSVTNRGLHCTTNGNAQQNRLTTDWADVTGQQMPAEAIYLYDEASKEWFAPTYDPLKDDEAKQDVLFGLDGTATFKMEKGNLATELSVHVPLDEPTGVYILKIKNNGSKARKLRVAPYFQIALAHSPEMAGKLKISRDDATGALYFENPRNSFREGVCFVAMSAPVETYTTKRGEFFGKGRTFAHPAMVEGGSPVAGTSDDFAVAAMTTTVEVPAGGEQTISVVLGQGDNRKQAEAVVATFQSLEVAVQTLEATKEWWLALQSTLELETSDATFDAYVKWMKYQALAERIWARKGFYQASGAFGFRDQLQDTVNMIWVDPKLARAQLKLHASQQFSEGDVVHWFFRQQDGRSGFLCRSHAYDNLLWLGWGIAEYTRMTGDQTLLDEKVTYLKAETPLLGLPEGKHGMGFYPLRSPKGDPIFEHVLKAFDCVFEKRLGPNGLPLIGAGDWNDGLDEIGSEGRGESVWLGFFLTYILKNFLHIIEERSGAKRRALYEGRMKKLEENIEKVWRGDRYLRAIHDDGTEIGVEGAGYWETDALGAAWAVYADVNTERSRIAVDTAIKVLERHNVVSLGFPPLREDTKPYLGRSSRYPEGVRENGMYSHGVQWLTRACRLLAERFAEQGDQETAQHYRDACARIWYKVSAISHVTKEEIEIYGGQPNKQCADYLTKYDQGRMIWNGYTGAAAWMLRQACESVIGATLINNEVIMPNDLDVERGELKFKKLKRDVTKSPLEL</sequence>
<feature type="transmembrane region" description="Helical" evidence="3">
    <location>
        <begin position="194"/>
        <end position="211"/>
    </location>
</feature>
<feature type="domain" description="Glycosyl hydrolase 94 catalytic" evidence="6">
    <location>
        <begin position="1462"/>
        <end position="1902"/>
    </location>
</feature>
<keyword evidence="4" id="KW-0732">Signal</keyword>
<dbReference type="InterPro" id="IPR033432">
    <property type="entry name" value="GH94_catalytic"/>
</dbReference>
<dbReference type="InterPro" id="IPR010383">
    <property type="entry name" value="Glyco_hydrolase_94_b-supersand"/>
</dbReference>
<feature type="domain" description="Glycosyl hydrolase 94 supersandwich" evidence="5">
    <location>
        <begin position="886"/>
        <end position="1112"/>
    </location>
</feature>
<dbReference type="InterPro" id="IPR052047">
    <property type="entry name" value="GH94_Enzymes"/>
</dbReference>
<dbReference type="GO" id="GO:0030246">
    <property type="term" value="F:carbohydrate binding"/>
    <property type="evidence" value="ECO:0007669"/>
    <property type="project" value="InterPro"/>
</dbReference>
<dbReference type="InterPro" id="IPR011013">
    <property type="entry name" value="Gal_mutarotase_sf_dom"/>
</dbReference>
<name>A0A6C2U0E8_PONDE</name>
<evidence type="ECO:0000256" key="1">
    <source>
        <dbReference type="ARBA" id="ARBA00022676"/>
    </source>
</evidence>
<feature type="signal peptide" evidence="4">
    <location>
        <begin position="1"/>
        <end position="20"/>
    </location>
</feature>
<feature type="transmembrane region" description="Helical" evidence="3">
    <location>
        <begin position="467"/>
        <end position="488"/>
    </location>
</feature>
<dbReference type="InterPro" id="IPR008928">
    <property type="entry name" value="6-hairpin_glycosidase_sf"/>
</dbReference>
<feature type="transmembrane region" description="Helical" evidence="3">
    <location>
        <begin position="441"/>
        <end position="461"/>
    </location>
</feature>
<dbReference type="Pfam" id="PF17167">
    <property type="entry name" value="Glyco_hydro_94"/>
    <property type="match status" value="1"/>
</dbReference>
<proteinExistence type="predicted"/>
<dbReference type="EMBL" id="CAAHFG010000001">
    <property type="protein sequence ID" value="VGO13071.1"/>
    <property type="molecule type" value="Genomic_DNA"/>
</dbReference>
<dbReference type="GO" id="GO:0005975">
    <property type="term" value="P:carbohydrate metabolic process"/>
    <property type="evidence" value="ECO:0007669"/>
    <property type="project" value="InterPro"/>
</dbReference>
<dbReference type="Proteomes" id="UP000366872">
    <property type="component" value="Unassembled WGS sequence"/>
</dbReference>
<dbReference type="Gene3D" id="1.50.10.10">
    <property type="match status" value="1"/>
</dbReference>
<evidence type="ECO:0000256" key="3">
    <source>
        <dbReference type="SAM" id="Phobius"/>
    </source>
</evidence>
<keyword evidence="1" id="KW-0328">Glycosyltransferase</keyword>
<evidence type="ECO:0000259" key="5">
    <source>
        <dbReference type="Pfam" id="PF06165"/>
    </source>
</evidence>
<dbReference type="InterPro" id="IPR012341">
    <property type="entry name" value="6hp_glycosidase-like_sf"/>
</dbReference>
<feature type="transmembrane region" description="Helical" evidence="3">
    <location>
        <begin position="750"/>
        <end position="773"/>
    </location>
</feature>
<feature type="domain" description="Glycosyl hydrolase 94 supersandwich" evidence="5">
    <location>
        <begin position="1185"/>
        <end position="1446"/>
    </location>
</feature>
<evidence type="ECO:0000256" key="2">
    <source>
        <dbReference type="ARBA" id="ARBA00022679"/>
    </source>
</evidence>
<dbReference type="Gene3D" id="2.70.98.40">
    <property type="entry name" value="Glycoside hydrolase, family 65, N-terminal domain"/>
    <property type="match status" value="2"/>
</dbReference>
<feature type="transmembrane region" description="Helical" evidence="3">
    <location>
        <begin position="509"/>
        <end position="529"/>
    </location>
</feature>
<dbReference type="PANTHER" id="PTHR37469">
    <property type="entry name" value="CELLOBIONIC ACID PHOSPHORYLASE-RELATED"/>
    <property type="match status" value="1"/>
</dbReference>
<feature type="transmembrane region" description="Helical" evidence="3">
    <location>
        <begin position="656"/>
        <end position="677"/>
    </location>
</feature>
<dbReference type="InterPro" id="IPR037018">
    <property type="entry name" value="GH65_N"/>
</dbReference>
<evidence type="ECO:0000313" key="7">
    <source>
        <dbReference type="EMBL" id="VGO13071.1"/>
    </source>
</evidence>
<evidence type="ECO:0000256" key="4">
    <source>
        <dbReference type="SAM" id="SignalP"/>
    </source>
</evidence>
<feature type="transmembrane region" description="Helical" evidence="3">
    <location>
        <begin position="271"/>
        <end position="292"/>
    </location>
</feature>